<gene>
    <name evidence="2" type="ORF">ABH943_002894</name>
</gene>
<protein>
    <submittedName>
        <fullName evidence="2">Uncharacterized protein</fullName>
    </submittedName>
</protein>
<reference evidence="2 3" key="1">
    <citation type="submission" date="2024-11" db="EMBL/GenBank/DDBJ databases">
        <title>Using genomics to understand microbial adaptation to soil warming.</title>
        <authorList>
            <person name="Deangelis K.M. PhD."/>
        </authorList>
    </citation>
    <scope>NUCLEOTIDE SEQUENCE [LARGE SCALE GENOMIC DNA]</scope>
    <source>
        <strain evidence="2 3">GAS97</strain>
    </source>
</reference>
<feature type="region of interest" description="Disordered" evidence="1">
    <location>
        <begin position="225"/>
        <end position="270"/>
    </location>
</feature>
<evidence type="ECO:0000256" key="1">
    <source>
        <dbReference type="SAM" id="MobiDB-lite"/>
    </source>
</evidence>
<accession>A0ABW8MGQ9</accession>
<dbReference type="RefSeq" id="WP_404607269.1">
    <property type="nucleotide sequence ID" value="NZ_JBIYDN010000007.1"/>
</dbReference>
<dbReference type="EMBL" id="JBIYDN010000007">
    <property type="protein sequence ID" value="MFK4442878.1"/>
    <property type="molecule type" value="Genomic_DNA"/>
</dbReference>
<name>A0ABW8MGQ9_9BURK</name>
<keyword evidence="3" id="KW-1185">Reference proteome</keyword>
<proteinExistence type="predicted"/>
<evidence type="ECO:0000313" key="2">
    <source>
        <dbReference type="EMBL" id="MFK4442878.1"/>
    </source>
</evidence>
<feature type="compositionally biased region" description="Basic and acidic residues" evidence="1">
    <location>
        <begin position="225"/>
        <end position="236"/>
    </location>
</feature>
<dbReference type="Proteomes" id="UP001620514">
    <property type="component" value="Unassembled WGS sequence"/>
</dbReference>
<organism evidence="2 3">
    <name type="scientific">Caballeronia udeis</name>
    <dbReference type="NCBI Taxonomy" id="1232866"/>
    <lineage>
        <taxon>Bacteria</taxon>
        <taxon>Pseudomonadati</taxon>
        <taxon>Pseudomonadota</taxon>
        <taxon>Betaproteobacteria</taxon>
        <taxon>Burkholderiales</taxon>
        <taxon>Burkholderiaceae</taxon>
        <taxon>Caballeronia</taxon>
    </lineage>
</organism>
<sequence>MKPDPAQQKQVAAAPDKQVDMVVDARDGKSDERTMADLAGTATFRAAVTARQIIGSSMAGLEPNVGDFTASLSERFDKTVIDGDMSKVEAMLLAQAHTCELIFHEFARRALRSETLPRLEAYMRLALKSQQQSASTLRVLGEVRNPRQVAFIKQQNNAAGHQQVNNGVAPTVACAHGENPGTPNELLEHQHGEWLDAGAASEASRGNQEMAAVGTIDGAEVGTRESDVVGKRDKARAAVGRMARRSKTLERPAPLVQGATEAGLGREGAE</sequence>
<comment type="caution">
    <text evidence="2">The sequence shown here is derived from an EMBL/GenBank/DDBJ whole genome shotgun (WGS) entry which is preliminary data.</text>
</comment>
<evidence type="ECO:0000313" key="3">
    <source>
        <dbReference type="Proteomes" id="UP001620514"/>
    </source>
</evidence>